<dbReference type="Pfam" id="PF00353">
    <property type="entry name" value="HemolysinCabind"/>
    <property type="match status" value="4"/>
</dbReference>
<dbReference type="Gene3D" id="2.150.10.10">
    <property type="entry name" value="Serralysin-like metalloprotease, C-terminal"/>
    <property type="match status" value="3"/>
</dbReference>
<proteinExistence type="predicted"/>
<dbReference type="SUPFAM" id="SSF51120">
    <property type="entry name" value="beta-Roll"/>
    <property type="match status" value="3"/>
</dbReference>
<dbReference type="InterPro" id="IPR018511">
    <property type="entry name" value="Hemolysin-typ_Ca-bd_CS"/>
</dbReference>
<evidence type="ECO:0000256" key="4">
    <source>
        <dbReference type="ARBA" id="ARBA00022737"/>
    </source>
</evidence>
<dbReference type="Pfam" id="PF08548">
    <property type="entry name" value="Peptidase_M10_C"/>
    <property type="match status" value="1"/>
</dbReference>
<dbReference type="InterPro" id="IPR001343">
    <property type="entry name" value="Hemolysn_Ca-bd"/>
</dbReference>
<evidence type="ECO:0000256" key="3">
    <source>
        <dbReference type="ARBA" id="ARBA00022525"/>
    </source>
</evidence>
<feature type="domain" description="Peptidase M10 serralysin C-terminal" evidence="5">
    <location>
        <begin position="267"/>
        <end position="406"/>
    </location>
</feature>
<dbReference type="PRINTS" id="PR00313">
    <property type="entry name" value="CABNDNGRPT"/>
</dbReference>
<comment type="cofactor">
    <cofactor evidence="1">
        <name>Ca(2+)</name>
        <dbReference type="ChEBI" id="CHEBI:29108"/>
    </cofactor>
</comment>
<keyword evidence="3" id="KW-0964">Secreted</keyword>
<dbReference type="Proteomes" id="UP000599312">
    <property type="component" value="Unassembled WGS sequence"/>
</dbReference>
<evidence type="ECO:0000313" key="7">
    <source>
        <dbReference type="Proteomes" id="UP000599312"/>
    </source>
</evidence>
<dbReference type="PANTHER" id="PTHR38340">
    <property type="entry name" value="S-LAYER PROTEIN"/>
    <property type="match status" value="1"/>
</dbReference>
<dbReference type="RefSeq" id="WP_196270727.1">
    <property type="nucleotide sequence ID" value="NZ_JADQDO010000002.1"/>
</dbReference>
<dbReference type="GO" id="GO:0005615">
    <property type="term" value="C:extracellular space"/>
    <property type="evidence" value="ECO:0007669"/>
    <property type="project" value="InterPro"/>
</dbReference>
<keyword evidence="4" id="KW-0677">Repeat</keyword>
<evidence type="ECO:0000259" key="5">
    <source>
        <dbReference type="Pfam" id="PF08548"/>
    </source>
</evidence>
<dbReference type="InterPro" id="IPR011049">
    <property type="entry name" value="Serralysin-like_metalloprot_C"/>
</dbReference>
<dbReference type="InterPro" id="IPR050557">
    <property type="entry name" value="RTX_toxin/Mannuronan_C5-epim"/>
</dbReference>
<sequence>MSGLFSNSSDFVSFREVAVPGTMPVVAGTYDAGTQYNARGGDDVVYLPETYRDSTLSGYFTPLFHAFNGGDGNDRIYGGYWYGWFISGGAGDDYLIGSTREPDELTGGKGDDVLVFGGSMGVESAVFSGRSANYQITVGKDGVTTVRDLTGADGVDSLLMPGDYASNMLVFKDKTISLADVLGENPWLGDPDTRIAGLKLSGDSLIGQDASDVLRGLGRNDVMKGEGGFDTLFGGAGNDRLLGGAGEDKLWGDTGKQALKGGADTLLGGSGDDQLFGEGGNDMLNGGTGNDRLKGGMGADQLTGGSGADTFVWSDVRETGRTIGNADLVRDFQAGWDKLDLSAIDADVTLPGNQAFTFVGTEAFTGPGQIRYAHVSGETVLYLNADADLSADAIIRLSGQKIPQADWFAL</sequence>
<evidence type="ECO:0000313" key="6">
    <source>
        <dbReference type="EMBL" id="MBF9232728.1"/>
    </source>
</evidence>
<dbReference type="EMBL" id="JADQDO010000002">
    <property type="protein sequence ID" value="MBF9232728.1"/>
    <property type="molecule type" value="Genomic_DNA"/>
</dbReference>
<name>A0A931BQH2_9HYPH</name>
<dbReference type="InterPro" id="IPR013858">
    <property type="entry name" value="Peptidase_M10B_C"/>
</dbReference>
<dbReference type="AlphaFoldDB" id="A0A931BQH2"/>
<dbReference type="PROSITE" id="PS00330">
    <property type="entry name" value="HEMOLYSIN_CALCIUM"/>
    <property type="match status" value="3"/>
</dbReference>
<keyword evidence="7" id="KW-1185">Reference proteome</keyword>
<dbReference type="PANTHER" id="PTHR38340:SF1">
    <property type="entry name" value="S-LAYER PROTEIN"/>
    <property type="match status" value="1"/>
</dbReference>
<protein>
    <submittedName>
        <fullName evidence="6">M10 family metallopeptidase C-terminal domain-containing protein</fullName>
    </submittedName>
</protein>
<comment type="caution">
    <text evidence="6">The sequence shown here is derived from an EMBL/GenBank/DDBJ whole genome shotgun (WGS) entry which is preliminary data.</text>
</comment>
<organism evidence="6 7">
    <name type="scientific">Microvirga alba</name>
    <dbReference type="NCBI Taxonomy" id="2791025"/>
    <lineage>
        <taxon>Bacteria</taxon>
        <taxon>Pseudomonadati</taxon>
        <taxon>Pseudomonadota</taxon>
        <taxon>Alphaproteobacteria</taxon>
        <taxon>Hyphomicrobiales</taxon>
        <taxon>Methylobacteriaceae</taxon>
        <taxon>Microvirga</taxon>
    </lineage>
</organism>
<evidence type="ECO:0000256" key="1">
    <source>
        <dbReference type="ARBA" id="ARBA00001913"/>
    </source>
</evidence>
<comment type="subcellular location">
    <subcellularLocation>
        <location evidence="2">Secreted</location>
    </subcellularLocation>
</comment>
<reference evidence="6" key="1">
    <citation type="submission" date="2020-11" db="EMBL/GenBank/DDBJ databases">
        <authorList>
            <person name="Kim M.K."/>
        </authorList>
    </citation>
    <scope>NUCLEOTIDE SEQUENCE</scope>
    <source>
        <strain evidence="6">BT350</strain>
    </source>
</reference>
<gene>
    <name evidence="6" type="ORF">I2H38_04970</name>
</gene>
<dbReference type="GO" id="GO:0005509">
    <property type="term" value="F:calcium ion binding"/>
    <property type="evidence" value="ECO:0007669"/>
    <property type="project" value="InterPro"/>
</dbReference>
<accession>A0A931BQH2</accession>
<evidence type="ECO:0000256" key="2">
    <source>
        <dbReference type="ARBA" id="ARBA00004613"/>
    </source>
</evidence>